<evidence type="ECO:0000313" key="3">
    <source>
        <dbReference type="Proteomes" id="UP000017081"/>
    </source>
</evidence>
<sequence length="332" mass="39494">MKNMNIPTFDSLLKSRLNPYYIAKEIKERGEIVNDIVIKYDNRYIYINPYSDTKSVNFVGNFFNWESLIPYYKDDITNFISNATALSRKVIRVVNNFLFNNDDNNILRFLKEQKKIYLKRLNKNLEENEEKIKKNLKKIISNFKEQLKMRGFYRELRETINKLGDSNLDVLELKNLLDRITKTESLLNASKYIINIFDKLEEIDEFNEISTLIDKINLYKKLLDLNIAFCKDDLDFELPISNDPNLYIKINNDLKIVKNFIFESLTPENIIYNKTKERFELYDVTPIGTNKDIEINWMELLEGTKTFYHHKSLSFPLSYNDVIKLGVDINEY</sequence>
<dbReference type="EMBL" id="AXZF01000026">
    <property type="protein sequence ID" value="ERT69418.1"/>
    <property type="molecule type" value="Genomic_DNA"/>
</dbReference>
<keyword evidence="1" id="KW-0175">Coiled coil</keyword>
<gene>
    <name evidence="2" type="ORF">HMPREF0202_00688</name>
</gene>
<dbReference type="RefSeq" id="WP_023050234.1">
    <property type="nucleotide sequence ID" value="NZ_CP173062.2"/>
</dbReference>
<dbReference type="Proteomes" id="UP000017081">
    <property type="component" value="Unassembled WGS sequence"/>
</dbReference>
<reference evidence="2 3" key="1">
    <citation type="submission" date="2013-08" db="EMBL/GenBank/DDBJ databases">
        <authorList>
            <person name="Weinstock G."/>
            <person name="Sodergren E."/>
            <person name="Wylie T."/>
            <person name="Fulton L."/>
            <person name="Fulton R."/>
            <person name="Fronick C."/>
            <person name="O'Laughlin M."/>
            <person name="Godfrey J."/>
            <person name="Miner T."/>
            <person name="Herter B."/>
            <person name="Appelbaum E."/>
            <person name="Cordes M."/>
            <person name="Lek S."/>
            <person name="Wollam A."/>
            <person name="Pepin K.H."/>
            <person name="Palsikar V.B."/>
            <person name="Mitreva M."/>
            <person name="Wilson R.K."/>
        </authorList>
    </citation>
    <scope>NUCLEOTIDE SEQUENCE [LARGE SCALE GENOMIC DNA]</scope>
    <source>
        <strain evidence="2 3">ATCC BAA-474</strain>
    </source>
</reference>
<comment type="caution">
    <text evidence="2">The sequence shown here is derived from an EMBL/GenBank/DDBJ whole genome shotgun (WGS) entry which is preliminary data.</text>
</comment>
<dbReference type="STRING" id="1319815.HMPREF0202_00688"/>
<keyword evidence="3" id="KW-1185">Reference proteome</keyword>
<evidence type="ECO:0000256" key="1">
    <source>
        <dbReference type="SAM" id="Coils"/>
    </source>
</evidence>
<name>U7VF19_9FUSO</name>
<evidence type="ECO:0000313" key="2">
    <source>
        <dbReference type="EMBL" id="ERT69418.1"/>
    </source>
</evidence>
<accession>U7VF19</accession>
<organism evidence="2 3">
    <name type="scientific">Cetobacterium somerae ATCC BAA-474</name>
    <dbReference type="NCBI Taxonomy" id="1319815"/>
    <lineage>
        <taxon>Bacteria</taxon>
        <taxon>Fusobacteriati</taxon>
        <taxon>Fusobacteriota</taxon>
        <taxon>Fusobacteriia</taxon>
        <taxon>Fusobacteriales</taxon>
        <taxon>Fusobacteriaceae</taxon>
        <taxon>Cetobacterium</taxon>
    </lineage>
</organism>
<dbReference type="AlphaFoldDB" id="U7VF19"/>
<proteinExistence type="predicted"/>
<feature type="coiled-coil region" evidence="1">
    <location>
        <begin position="111"/>
        <end position="146"/>
    </location>
</feature>
<protein>
    <submittedName>
        <fullName evidence="2">Uncharacterized protein</fullName>
    </submittedName>
</protein>
<dbReference type="HOGENOM" id="CLU_835998_0_0_0"/>